<dbReference type="RefSeq" id="XP_041295419.1">
    <property type="nucleotide sequence ID" value="XM_041430089.1"/>
</dbReference>
<organism evidence="1 2">
    <name type="scientific">Suillus discolor</name>
    <dbReference type="NCBI Taxonomy" id="1912936"/>
    <lineage>
        <taxon>Eukaryota</taxon>
        <taxon>Fungi</taxon>
        <taxon>Dikarya</taxon>
        <taxon>Basidiomycota</taxon>
        <taxon>Agaricomycotina</taxon>
        <taxon>Agaricomycetes</taxon>
        <taxon>Agaricomycetidae</taxon>
        <taxon>Boletales</taxon>
        <taxon>Suillineae</taxon>
        <taxon>Suillaceae</taxon>
        <taxon>Suillus</taxon>
    </lineage>
</organism>
<evidence type="ECO:0000313" key="1">
    <source>
        <dbReference type="EMBL" id="KAG2112620.1"/>
    </source>
</evidence>
<dbReference type="EMBL" id="JABBWM010000014">
    <property type="protein sequence ID" value="KAG2112620.1"/>
    <property type="molecule type" value="Genomic_DNA"/>
</dbReference>
<gene>
    <name evidence="1" type="ORF">F5147DRAFT_531484</name>
</gene>
<feature type="non-terminal residue" evidence="1">
    <location>
        <position position="1"/>
    </location>
</feature>
<comment type="caution">
    <text evidence="1">The sequence shown here is derived from an EMBL/GenBank/DDBJ whole genome shotgun (WGS) entry which is preliminary data.</text>
</comment>
<dbReference type="OrthoDB" id="2506088at2759"/>
<sequence length="81" mass="9528">ISKPKFHFLVHLPAYIQCFGPAVIFSTERYESFNHVFRLSCVYSNRQAPSRDSCRTFAHQDIVKHIVMGGYWYDNKASKWV</sequence>
<feature type="non-terminal residue" evidence="1">
    <location>
        <position position="81"/>
    </location>
</feature>
<keyword evidence="2" id="KW-1185">Reference proteome</keyword>
<dbReference type="AlphaFoldDB" id="A0A9P7FDI2"/>
<name>A0A9P7FDI2_9AGAM</name>
<dbReference type="GeneID" id="64692348"/>
<protein>
    <submittedName>
        <fullName evidence="1">Uncharacterized protein</fullName>
    </submittedName>
</protein>
<reference evidence="1" key="1">
    <citation type="journal article" date="2020" name="New Phytol.">
        <title>Comparative genomics reveals dynamic genome evolution in host specialist ectomycorrhizal fungi.</title>
        <authorList>
            <person name="Lofgren L.A."/>
            <person name="Nguyen N.H."/>
            <person name="Vilgalys R."/>
            <person name="Ruytinx J."/>
            <person name="Liao H.L."/>
            <person name="Branco S."/>
            <person name="Kuo A."/>
            <person name="LaButti K."/>
            <person name="Lipzen A."/>
            <person name="Andreopoulos W."/>
            <person name="Pangilinan J."/>
            <person name="Riley R."/>
            <person name="Hundley H."/>
            <person name="Na H."/>
            <person name="Barry K."/>
            <person name="Grigoriev I.V."/>
            <person name="Stajich J.E."/>
            <person name="Kennedy P.G."/>
        </authorList>
    </citation>
    <scope>NUCLEOTIDE SEQUENCE</scope>
    <source>
        <strain evidence="1">FC423</strain>
    </source>
</reference>
<proteinExistence type="predicted"/>
<accession>A0A9P7FDI2</accession>
<evidence type="ECO:0000313" key="2">
    <source>
        <dbReference type="Proteomes" id="UP000823399"/>
    </source>
</evidence>
<dbReference type="Proteomes" id="UP000823399">
    <property type="component" value="Unassembled WGS sequence"/>
</dbReference>